<dbReference type="EMBL" id="JAESDN010000004">
    <property type="protein sequence ID" value="KAG7051916.1"/>
    <property type="molecule type" value="Genomic_DNA"/>
</dbReference>
<name>A0A9P7R855_9PEZI</name>
<protein>
    <submittedName>
        <fullName evidence="1">Uncharacterized protein</fullName>
    </submittedName>
</protein>
<evidence type="ECO:0000313" key="2">
    <source>
        <dbReference type="Proteomes" id="UP000699042"/>
    </source>
</evidence>
<sequence length="88" mass="9216">MDHVKSTAGHVAAVDVASLRLRLQPRSSLRLSVGAWLMFWGQSHGCRSSPVWEKVDGAMATCCCWPAALGAAAAATGGKGTIWPYSGT</sequence>
<reference evidence="1" key="1">
    <citation type="submission" date="2021-05" db="EMBL/GenBank/DDBJ databases">
        <title>Comparative genomics of three Colletotrichum scovillei strains and genetic complementation revealed genes involved fungal growth and virulence on chili pepper.</title>
        <authorList>
            <person name="Hsieh D.-K."/>
            <person name="Chuang S.-C."/>
            <person name="Chen C.-Y."/>
            <person name="Chao Y.-T."/>
            <person name="Lu M.-Y.J."/>
            <person name="Lee M.-H."/>
            <person name="Shih M.-C."/>
        </authorList>
    </citation>
    <scope>NUCLEOTIDE SEQUENCE</scope>
    <source>
        <strain evidence="1">Coll-153</strain>
    </source>
</reference>
<comment type="caution">
    <text evidence="1">The sequence shown here is derived from an EMBL/GenBank/DDBJ whole genome shotgun (WGS) entry which is preliminary data.</text>
</comment>
<dbReference type="AlphaFoldDB" id="A0A9P7R855"/>
<evidence type="ECO:0000313" key="1">
    <source>
        <dbReference type="EMBL" id="KAG7051916.1"/>
    </source>
</evidence>
<proteinExistence type="predicted"/>
<organism evidence="1 2">
    <name type="scientific">Colletotrichum scovillei</name>
    <dbReference type="NCBI Taxonomy" id="1209932"/>
    <lineage>
        <taxon>Eukaryota</taxon>
        <taxon>Fungi</taxon>
        <taxon>Dikarya</taxon>
        <taxon>Ascomycota</taxon>
        <taxon>Pezizomycotina</taxon>
        <taxon>Sordariomycetes</taxon>
        <taxon>Hypocreomycetidae</taxon>
        <taxon>Glomerellales</taxon>
        <taxon>Glomerellaceae</taxon>
        <taxon>Colletotrichum</taxon>
        <taxon>Colletotrichum acutatum species complex</taxon>
    </lineage>
</organism>
<keyword evidence="2" id="KW-1185">Reference proteome</keyword>
<dbReference type="Proteomes" id="UP000699042">
    <property type="component" value="Unassembled WGS sequence"/>
</dbReference>
<accession>A0A9P7R855</accession>
<gene>
    <name evidence="1" type="ORF">JMJ77_002528</name>
</gene>